<keyword evidence="2 6" id="KW-0812">Transmembrane</keyword>
<evidence type="ECO:0000256" key="3">
    <source>
        <dbReference type="ARBA" id="ARBA00022989"/>
    </source>
</evidence>
<dbReference type="PROSITE" id="PS51380">
    <property type="entry name" value="EXS"/>
    <property type="match status" value="1"/>
</dbReference>
<dbReference type="AlphaFoldDB" id="A0AAV0UUS1"/>
<dbReference type="EMBL" id="CANTFL010001446">
    <property type="protein sequence ID" value="CAI5740683.1"/>
    <property type="molecule type" value="Genomic_DNA"/>
</dbReference>
<evidence type="ECO:0000259" key="7">
    <source>
        <dbReference type="PROSITE" id="PS51380"/>
    </source>
</evidence>
<keyword evidence="3 6" id="KW-1133">Transmembrane helix</keyword>
<feature type="transmembrane region" description="Helical" evidence="6">
    <location>
        <begin position="65"/>
        <end position="83"/>
    </location>
</feature>
<feature type="domain" description="EXS" evidence="7">
    <location>
        <begin position="198"/>
        <end position="398"/>
    </location>
</feature>
<dbReference type="Proteomes" id="UP001162031">
    <property type="component" value="Unassembled WGS sequence"/>
</dbReference>
<dbReference type="GO" id="GO:0005737">
    <property type="term" value="C:cytoplasm"/>
    <property type="evidence" value="ECO:0007669"/>
    <property type="project" value="TreeGrafter"/>
</dbReference>
<evidence type="ECO:0000313" key="9">
    <source>
        <dbReference type="EMBL" id="CAI5740683.1"/>
    </source>
</evidence>
<evidence type="ECO:0000256" key="2">
    <source>
        <dbReference type="ARBA" id="ARBA00022692"/>
    </source>
</evidence>
<accession>A0AAV0UUS1</accession>
<dbReference type="PANTHER" id="PTHR10783">
    <property type="entry name" value="XENOTROPIC AND POLYTROPIC RETROVIRUS RECEPTOR 1-RELATED"/>
    <property type="match status" value="1"/>
</dbReference>
<evidence type="ECO:0000313" key="8">
    <source>
        <dbReference type="EMBL" id="CAI5740677.1"/>
    </source>
</evidence>
<organism evidence="8 10">
    <name type="scientific">Hyaloperonospora brassicae</name>
    <name type="common">Brassica downy mildew</name>
    <name type="synonym">Peronospora brassicae</name>
    <dbReference type="NCBI Taxonomy" id="162125"/>
    <lineage>
        <taxon>Eukaryota</taxon>
        <taxon>Sar</taxon>
        <taxon>Stramenopiles</taxon>
        <taxon>Oomycota</taxon>
        <taxon>Peronosporomycetes</taxon>
        <taxon>Peronosporales</taxon>
        <taxon>Peronosporaceae</taxon>
        <taxon>Hyaloperonospora</taxon>
    </lineage>
</organism>
<feature type="transmembrane region" description="Helical" evidence="6">
    <location>
        <begin position="103"/>
        <end position="123"/>
    </location>
</feature>
<proteinExistence type="predicted"/>
<gene>
    <name evidence="8" type="ORF">HBR001_LOCUS8225</name>
    <name evidence="9" type="ORF">HBR001_LOCUS8228</name>
</gene>
<dbReference type="Pfam" id="PF03124">
    <property type="entry name" value="EXS"/>
    <property type="match status" value="1"/>
</dbReference>
<feature type="region of interest" description="Disordered" evidence="5">
    <location>
        <begin position="412"/>
        <end position="447"/>
    </location>
</feature>
<keyword evidence="10" id="KW-1185">Reference proteome</keyword>
<comment type="caution">
    <text evidence="8">The sequence shown here is derived from an EMBL/GenBank/DDBJ whole genome shotgun (WGS) entry which is preliminary data.</text>
</comment>
<dbReference type="GO" id="GO:0016020">
    <property type="term" value="C:membrane"/>
    <property type="evidence" value="ECO:0007669"/>
    <property type="project" value="UniProtKB-SubCell"/>
</dbReference>
<feature type="transmembrane region" description="Helical" evidence="6">
    <location>
        <begin position="317"/>
        <end position="337"/>
    </location>
</feature>
<evidence type="ECO:0000256" key="5">
    <source>
        <dbReference type="SAM" id="MobiDB-lite"/>
    </source>
</evidence>
<evidence type="ECO:0000256" key="1">
    <source>
        <dbReference type="ARBA" id="ARBA00004141"/>
    </source>
</evidence>
<feature type="compositionally biased region" description="Low complexity" evidence="5">
    <location>
        <begin position="427"/>
        <end position="447"/>
    </location>
</feature>
<evidence type="ECO:0000256" key="4">
    <source>
        <dbReference type="ARBA" id="ARBA00023136"/>
    </source>
</evidence>
<feature type="transmembrane region" description="Helical" evidence="6">
    <location>
        <begin position="271"/>
        <end position="289"/>
    </location>
</feature>
<keyword evidence="4 6" id="KW-0472">Membrane</keyword>
<feature type="transmembrane region" description="Helical" evidence="6">
    <location>
        <begin position="20"/>
        <end position="44"/>
    </location>
</feature>
<evidence type="ECO:0000256" key="6">
    <source>
        <dbReference type="SAM" id="Phobius"/>
    </source>
</evidence>
<dbReference type="EMBL" id="CANTFL010001446">
    <property type="protein sequence ID" value="CAI5740677.1"/>
    <property type="molecule type" value="Genomic_DNA"/>
</dbReference>
<comment type="subcellular location">
    <subcellularLocation>
        <location evidence="1">Membrane</location>
        <topology evidence="1">Multi-pass membrane protein</topology>
    </subcellularLocation>
</comment>
<dbReference type="InterPro" id="IPR004342">
    <property type="entry name" value="EXS_C"/>
</dbReference>
<protein>
    <recommendedName>
        <fullName evidence="7">EXS domain-containing protein</fullName>
    </recommendedName>
</protein>
<reference evidence="8" key="1">
    <citation type="submission" date="2022-12" db="EMBL/GenBank/DDBJ databases">
        <authorList>
            <person name="Webb A."/>
        </authorList>
    </citation>
    <scope>NUCLEOTIDE SEQUENCE</scope>
    <source>
        <strain evidence="8">Hp1</strain>
    </source>
</reference>
<evidence type="ECO:0000313" key="10">
    <source>
        <dbReference type="Proteomes" id="UP001162031"/>
    </source>
</evidence>
<sequence>MSLDPTHEPLATAAPYPITTWFFLCGPLAATVFLLGLAANLHVFQRQRLAFDRVLDMRPDEVPQARGICQTALFLLLTQLVLFNAYAAQRGRAFGHDETHTELLLLGYVAVAAALLVCPLDVLHYKFRRYVVRKLTRCLWPFQRWSLQLPAHATPFSEVFLADGLTSLSKCSQDLAVALLLLVRSLTVEPKELHASYLSKLKESPLPYFAASAPYILRATQCLISFQRTTSANDRFLHLLNTMKYCSSLLVISVGAQPMLRGLARPEHSSFFLLCAVFNSLYSFLWDVIMDWGLGQPHLPRRVVFLRHQLTYRPRQVYYLIILVDFALRIMWVTKWWDWMHIGVHFKLVSQVAEVVRRIMWNFVRVEWECMKLDILSSKKTETSADTLKLERSIEKRPMMMGHDEVDASEVLKSRTTSLGRPDPFSSEHSGNETSSTSSQSPSDGSNLLFHMTRHARAVDGSSHRNDRTQQDRETASAAITVASYSGKLQAMLVGGRKFAASTSVR</sequence>
<dbReference type="PANTHER" id="PTHR10783:SF46">
    <property type="entry name" value="PROTEIN ERD1 HOMOLOG 2"/>
    <property type="match status" value="1"/>
</dbReference>
<name>A0AAV0UUS1_HYABA</name>